<feature type="transmembrane region" description="Helical" evidence="2">
    <location>
        <begin position="107"/>
        <end position="126"/>
    </location>
</feature>
<evidence type="ECO:0000313" key="3">
    <source>
        <dbReference type="EMBL" id="MFC7384898.1"/>
    </source>
</evidence>
<protein>
    <recommendedName>
        <fullName evidence="5">DUF1707 domain-containing protein</fullName>
    </recommendedName>
</protein>
<feature type="region of interest" description="Disordered" evidence="1">
    <location>
        <begin position="53"/>
        <end position="78"/>
    </location>
</feature>
<evidence type="ECO:0000256" key="1">
    <source>
        <dbReference type="SAM" id="MobiDB-lite"/>
    </source>
</evidence>
<keyword evidence="4" id="KW-1185">Reference proteome</keyword>
<accession>A0ABW2P5J2</accession>
<name>A0ABW2P5J2_9ACTN</name>
<evidence type="ECO:0000313" key="4">
    <source>
        <dbReference type="Proteomes" id="UP001596496"/>
    </source>
</evidence>
<keyword evidence="2" id="KW-1133">Transmembrane helix</keyword>
<gene>
    <name evidence="3" type="ORF">ACFQSB_21985</name>
</gene>
<keyword evidence="2" id="KW-0812">Transmembrane</keyword>
<proteinExistence type="predicted"/>
<organism evidence="3 4">
    <name type="scientific">Sphaerisporangium rhizosphaerae</name>
    <dbReference type="NCBI Taxonomy" id="2269375"/>
    <lineage>
        <taxon>Bacteria</taxon>
        <taxon>Bacillati</taxon>
        <taxon>Actinomycetota</taxon>
        <taxon>Actinomycetes</taxon>
        <taxon>Streptosporangiales</taxon>
        <taxon>Streptosporangiaceae</taxon>
        <taxon>Sphaerisporangium</taxon>
    </lineage>
</organism>
<dbReference type="Proteomes" id="UP001596496">
    <property type="component" value="Unassembled WGS sequence"/>
</dbReference>
<dbReference type="EMBL" id="JBHTCG010000014">
    <property type="protein sequence ID" value="MFC7384898.1"/>
    <property type="molecule type" value="Genomic_DNA"/>
</dbReference>
<evidence type="ECO:0000256" key="2">
    <source>
        <dbReference type="SAM" id="Phobius"/>
    </source>
</evidence>
<feature type="transmembrane region" description="Helical" evidence="2">
    <location>
        <begin position="81"/>
        <end position="101"/>
    </location>
</feature>
<evidence type="ECO:0008006" key="5">
    <source>
        <dbReference type="Google" id="ProtNLM"/>
    </source>
</evidence>
<dbReference type="RefSeq" id="WP_354920669.1">
    <property type="nucleotide sequence ID" value="NZ_JBHTCG010000014.1"/>
</dbReference>
<comment type="caution">
    <text evidence="3">The sequence shown here is derived from an EMBL/GenBank/DDBJ whole genome shotgun (WGS) entry which is preliminary data.</text>
</comment>
<sequence length="130" mass="13635">MPDNSLPRDELRATVEARRDLGSDYEQALIESFLEKIDSTIESRVRAEVAAQNGYPLQPGPGGPYAAPHPGPGKQPRQVDATIPIALGSLGIGIPLTAIAAGQAGPAGLFLAWTGIIMVNVAAAVGRRRR</sequence>
<reference evidence="4" key="1">
    <citation type="journal article" date="2019" name="Int. J. Syst. Evol. Microbiol.">
        <title>The Global Catalogue of Microorganisms (GCM) 10K type strain sequencing project: providing services to taxonomists for standard genome sequencing and annotation.</title>
        <authorList>
            <consortium name="The Broad Institute Genomics Platform"/>
            <consortium name="The Broad Institute Genome Sequencing Center for Infectious Disease"/>
            <person name="Wu L."/>
            <person name="Ma J."/>
        </authorList>
    </citation>
    <scope>NUCLEOTIDE SEQUENCE [LARGE SCALE GENOMIC DNA]</scope>
    <source>
        <strain evidence="4">CECT 7649</strain>
    </source>
</reference>
<feature type="compositionally biased region" description="Pro residues" evidence="1">
    <location>
        <begin position="58"/>
        <end position="73"/>
    </location>
</feature>
<keyword evidence="2" id="KW-0472">Membrane</keyword>